<dbReference type="EMBL" id="QGMJ01000940">
    <property type="protein sequence ID" value="TVY32767.1"/>
    <property type="molecule type" value="Genomic_DNA"/>
</dbReference>
<dbReference type="AlphaFoldDB" id="A0A8H8RD74"/>
<evidence type="ECO:0000259" key="2">
    <source>
        <dbReference type="Pfam" id="PF24483"/>
    </source>
</evidence>
<keyword evidence="4" id="KW-1185">Reference proteome</keyword>
<feature type="region of interest" description="Disordered" evidence="1">
    <location>
        <begin position="57"/>
        <end position="157"/>
    </location>
</feature>
<name>A0A8H8RD74_9HELO</name>
<feature type="domain" description="DUF7582" evidence="2">
    <location>
        <begin position="166"/>
        <end position="312"/>
    </location>
</feature>
<evidence type="ECO:0000313" key="4">
    <source>
        <dbReference type="Proteomes" id="UP000462212"/>
    </source>
</evidence>
<evidence type="ECO:0000313" key="3">
    <source>
        <dbReference type="EMBL" id="TVY32767.1"/>
    </source>
</evidence>
<accession>A0A8H8RD74</accession>
<evidence type="ECO:0000256" key="1">
    <source>
        <dbReference type="SAM" id="MobiDB-lite"/>
    </source>
</evidence>
<feature type="compositionally biased region" description="Low complexity" evidence="1">
    <location>
        <begin position="92"/>
        <end position="118"/>
    </location>
</feature>
<feature type="compositionally biased region" description="Low complexity" evidence="1">
    <location>
        <begin position="61"/>
        <end position="83"/>
    </location>
</feature>
<reference evidence="3 4" key="1">
    <citation type="submission" date="2018-05" db="EMBL/GenBank/DDBJ databases">
        <title>Genome sequencing and assembly of the regulated plant pathogen Lachnellula willkommii and related sister species for the development of diagnostic species identification markers.</title>
        <authorList>
            <person name="Giroux E."/>
            <person name="Bilodeau G."/>
        </authorList>
    </citation>
    <scope>NUCLEOTIDE SEQUENCE [LARGE SCALE GENOMIC DNA]</scope>
    <source>
        <strain evidence="3 4">CBS 197.66</strain>
    </source>
</reference>
<proteinExistence type="predicted"/>
<comment type="caution">
    <text evidence="3">The sequence shown here is derived from an EMBL/GenBank/DDBJ whole genome shotgun (WGS) entry which is preliminary data.</text>
</comment>
<feature type="region of interest" description="Disordered" evidence="1">
    <location>
        <begin position="375"/>
        <end position="396"/>
    </location>
</feature>
<dbReference type="Proteomes" id="UP000462212">
    <property type="component" value="Unassembled WGS sequence"/>
</dbReference>
<organism evidence="3 4">
    <name type="scientific">Lachnellula subtilissima</name>
    <dbReference type="NCBI Taxonomy" id="602034"/>
    <lineage>
        <taxon>Eukaryota</taxon>
        <taxon>Fungi</taxon>
        <taxon>Dikarya</taxon>
        <taxon>Ascomycota</taxon>
        <taxon>Pezizomycotina</taxon>
        <taxon>Leotiomycetes</taxon>
        <taxon>Helotiales</taxon>
        <taxon>Lachnaceae</taxon>
        <taxon>Lachnellula</taxon>
    </lineage>
</organism>
<feature type="compositionally biased region" description="Basic and acidic residues" evidence="1">
    <location>
        <begin position="375"/>
        <end position="393"/>
    </location>
</feature>
<protein>
    <recommendedName>
        <fullName evidence="2">DUF7582 domain-containing protein</fullName>
    </recommendedName>
</protein>
<dbReference type="OrthoDB" id="5350192at2759"/>
<sequence>MPITKERISSPLEAGSSILDSKQLPAPLTAALEYVSSRLARKRLHLSLIVVRKDVQVPGDSSPLSPRTSSPSSSITTSPARSLFSGTSSTFSRANSNHSSNSSISGSSSDVSSSSTLSRTQWAGLPSSPKDFAASPRMMSPSAASSPTLPCTPIAPPTPLSPNPYGISLLHASTLTPKAEKILRHTIAKAEKKFSIGSGWLSPKSLTSTTTCALTHDLIARSLSQNEILFSSEGLTLLSLDHIYTFKCQLHTYSRTLSPSDLSQAVDELRRLVLAQNGKRITKGYLMRAYEWLGVSLAALVDVNEGYKTAYGGPSRFGGIEVPAPPPALKTTFAPSELHRMKLSLSYSPGTCTSNTTSSTLCESGTSIKEVEVGESAKGRDRWGNEGLREDKGPHRRGALTPNGFEDITPVTKGEWCFFDGGGGVEGGEDCRGRNLLDIPLHIVSFVSKVFIGWDWDLNPRARAAIGCIGWRI</sequence>
<gene>
    <name evidence="3" type="ORF">LSUB1_G008366</name>
</gene>
<dbReference type="InterPro" id="IPR056004">
    <property type="entry name" value="DUF7582"/>
</dbReference>
<dbReference type="Pfam" id="PF24483">
    <property type="entry name" value="DUF7582"/>
    <property type="match status" value="1"/>
</dbReference>
<feature type="compositionally biased region" description="Low complexity" evidence="1">
    <location>
        <begin position="133"/>
        <end position="147"/>
    </location>
</feature>